<comment type="caution">
    <text evidence="2">The sequence shown here is derived from an EMBL/GenBank/DDBJ whole genome shotgun (WGS) entry which is preliminary data.</text>
</comment>
<accession>A0A0F9G3X5</accession>
<name>A0A0F9G3X5_9ZZZZ</name>
<gene>
    <name evidence="2" type="ORF">LCGC14_1875620</name>
</gene>
<dbReference type="Gene3D" id="2.120.10.80">
    <property type="entry name" value="Kelch-type beta propeller"/>
    <property type="match status" value="1"/>
</dbReference>
<reference evidence="2" key="1">
    <citation type="journal article" date="2015" name="Nature">
        <title>Complex archaea that bridge the gap between prokaryotes and eukaryotes.</title>
        <authorList>
            <person name="Spang A."/>
            <person name="Saw J.H."/>
            <person name="Jorgensen S.L."/>
            <person name="Zaremba-Niedzwiedzka K."/>
            <person name="Martijn J."/>
            <person name="Lind A.E."/>
            <person name="van Eijk R."/>
            <person name="Schleper C."/>
            <person name="Guy L."/>
            <person name="Ettema T.J."/>
        </authorList>
    </citation>
    <scope>NUCLEOTIDE SEQUENCE</scope>
</reference>
<dbReference type="EMBL" id="LAZR01019215">
    <property type="protein sequence ID" value="KKL93343.1"/>
    <property type="molecule type" value="Genomic_DNA"/>
</dbReference>
<dbReference type="SUPFAM" id="SSF50965">
    <property type="entry name" value="Galactose oxidase, central domain"/>
    <property type="match status" value="1"/>
</dbReference>
<feature type="non-terminal residue" evidence="2">
    <location>
        <position position="1"/>
    </location>
</feature>
<protein>
    <submittedName>
        <fullName evidence="2">Uncharacterized protein</fullName>
    </submittedName>
</protein>
<organism evidence="2">
    <name type="scientific">marine sediment metagenome</name>
    <dbReference type="NCBI Taxonomy" id="412755"/>
    <lineage>
        <taxon>unclassified sequences</taxon>
        <taxon>metagenomes</taxon>
        <taxon>ecological metagenomes</taxon>
    </lineage>
</organism>
<dbReference type="InterPro" id="IPR011043">
    <property type="entry name" value="Gal_Oxase/kelch_b-propeller"/>
</dbReference>
<proteinExistence type="predicted"/>
<evidence type="ECO:0000256" key="1">
    <source>
        <dbReference type="SAM" id="MobiDB-lite"/>
    </source>
</evidence>
<evidence type="ECO:0000313" key="2">
    <source>
        <dbReference type="EMBL" id="KKL93343.1"/>
    </source>
</evidence>
<feature type="region of interest" description="Disordered" evidence="1">
    <location>
        <begin position="54"/>
        <end position="75"/>
    </location>
</feature>
<dbReference type="InterPro" id="IPR015915">
    <property type="entry name" value="Kelch-typ_b-propeller"/>
</dbReference>
<dbReference type="AlphaFoldDB" id="A0A0F9G3X5"/>
<sequence>KAVLFMPSNPRGGKNKKTVVLGLKLDLATAPTAAPPKPTDEKLSYHCKHTRWSSPLPEEWRSPANAPGDPGARRDELAKLPANTWVLRKPPMQVRARQWGKYIYDRRTHKGYAWGGGHYGYIGAEVSEYDVLTNRWRSMDDPVNYKLPWRHPSGGATPGTSFQGWRLMGTHARKSYAVDALSDSVITLHGDVFSIRHNRFVSNMGRAARNAGLSGQEAYVYTPHGVYSYHVPRGAKQGLLQRANVAAGKWEQVAVGGPAGHIEYDVLCHDTKRNRLIYLKHKDAAVWAFDFKSKKWARIDPAGKAPKSIAGDSTYVEDLDAVMVVFAEGKRADPKMYFFRLDEKTWHTAPYVGEKVGWYGTLNNSPFYDPMLKLFVRLTHYSRDRFVEVAVMRLDVEKLKLSPLQ</sequence>